<dbReference type="PANTHER" id="PTHR22835:SF476">
    <property type="entry name" value="OS06G0160200 PROTEIN"/>
    <property type="match status" value="1"/>
</dbReference>
<evidence type="ECO:0000313" key="5">
    <source>
        <dbReference type="EMBL" id="KAI5078249.1"/>
    </source>
</evidence>
<evidence type="ECO:0000256" key="3">
    <source>
        <dbReference type="ARBA" id="ARBA00022801"/>
    </source>
</evidence>
<comment type="caution">
    <text evidence="5">The sequence shown here is derived from an EMBL/GenBank/DDBJ whole genome shotgun (WGS) entry which is preliminary data.</text>
</comment>
<dbReference type="SUPFAM" id="SSF52266">
    <property type="entry name" value="SGNH hydrolase"/>
    <property type="match status" value="1"/>
</dbReference>
<dbReference type="InterPro" id="IPR036514">
    <property type="entry name" value="SGNH_hydro_sf"/>
</dbReference>
<gene>
    <name evidence="5" type="ORF">GOP47_0005920</name>
</gene>
<dbReference type="GO" id="GO:0016788">
    <property type="term" value="F:hydrolase activity, acting on ester bonds"/>
    <property type="evidence" value="ECO:0007669"/>
    <property type="project" value="InterPro"/>
</dbReference>
<dbReference type="OrthoDB" id="1600564at2759"/>
<proteinExistence type="inferred from homology"/>
<keyword evidence="6" id="KW-1185">Reference proteome</keyword>
<name>A0A9D4ZJX0_ADICA</name>
<reference evidence="5" key="1">
    <citation type="submission" date="2021-01" db="EMBL/GenBank/DDBJ databases">
        <title>Adiantum capillus-veneris genome.</title>
        <authorList>
            <person name="Fang Y."/>
            <person name="Liao Q."/>
        </authorList>
    </citation>
    <scope>NUCLEOTIDE SEQUENCE</scope>
    <source>
        <strain evidence="5">H3</strain>
        <tissue evidence="5">Leaf</tissue>
    </source>
</reference>
<dbReference type="EMBL" id="JABFUD020000006">
    <property type="protein sequence ID" value="KAI5078249.1"/>
    <property type="molecule type" value="Genomic_DNA"/>
</dbReference>
<evidence type="ECO:0000256" key="1">
    <source>
        <dbReference type="ARBA" id="ARBA00008668"/>
    </source>
</evidence>
<organism evidence="5 6">
    <name type="scientific">Adiantum capillus-veneris</name>
    <name type="common">Maidenhair fern</name>
    <dbReference type="NCBI Taxonomy" id="13818"/>
    <lineage>
        <taxon>Eukaryota</taxon>
        <taxon>Viridiplantae</taxon>
        <taxon>Streptophyta</taxon>
        <taxon>Embryophyta</taxon>
        <taxon>Tracheophyta</taxon>
        <taxon>Polypodiopsida</taxon>
        <taxon>Polypodiidae</taxon>
        <taxon>Polypodiales</taxon>
        <taxon>Pteridineae</taxon>
        <taxon>Pteridaceae</taxon>
        <taxon>Vittarioideae</taxon>
        <taxon>Adiantum</taxon>
    </lineage>
</organism>
<feature type="chain" id="PRO_5038823514" evidence="4">
    <location>
        <begin position="31"/>
        <end position="388"/>
    </location>
</feature>
<dbReference type="PANTHER" id="PTHR22835">
    <property type="entry name" value="ZINC FINGER FYVE DOMAIN CONTAINING PROTEIN"/>
    <property type="match status" value="1"/>
</dbReference>
<dbReference type="Pfam" id="PF00657">
    <property type="entry name" value="Lipase_GDSL"/>
    <property type="match status" value="1"/>
</dbReference>
<dbReference type="AlphaFoldDB" id="A0A9D4ZJX0"/>
<dbReference type="Gene3D" id="3.40.50.1110">
    <property type="entry name" value="SGNH hydrolase"/>
    <property type="match status" value="1"/>
</dbReference>
<evidence type="ECO:0000256" key="4">
    <source>
        <dbReference type="SAM" id="SignalP"/>
    </source>
</evidence>
<dbReference type="CDD" id="cd01837">
    <property type="entry name" value="SGNH_plant_lipase_like"/>
    <property type="match status" value="1"/>
</dbReference>
<dbReference type="Proteomes" id="UP000886520">
    <property type="component" value="Chromosome 6"/>
</dbReference>
<accession>A0A9D4ZJX0</accession>
<keyword evidence="2 4" id="KW-0732">Signal</keyword>
<dbReference type="InterPro" id="IPR001087">
    <property type="entry name" value="GDSL"/>
</dbReference>
<evidence type="ECO:0000256" key="2">
    <source>
        <dbReference type="ARBA" id="ARBA00022729"/>
    </source>
</evidence>
<keyword evidence="3" id="KW-0378">Hydrolase</keyword>
<dbReference type="InterPro" id="IPR035669">
    <property type="entry name" value="SGNH_plant_lipase-like"/>
</dbReference>
<comment type="similarity">
    <text evidence="1">Belongs to the 'GDSL' lipolytic enzyme family.</text>
</comment>
<feature type="signal peptide" evidence="4">
    <location>
        <begin position="1"/>
        <end position="30"/>
    </location>
</feature>
<protein>
    <submittedName>
        <fullName evidence="5">Uncharacterized protein</fullName>
    </submittedName>
</protein>
<evidence type="ECO:0000313" key="6">
    <source>
        <dbReference type="Proteomes" id="UP000886520"/>
    </source>
</evidence>
<sequence>MMDGGMPICGGAGLGIVLAMMAIVGRGVEGECPFSAIFNYGDSNSDTGGLVAAFPAQARPNGETTFGEPVGRFSDGRLVVDFMAQGLGFPYLNPYLQAIGSNFSSGANFASAGASVLQPTSQVKPNGWLSPFYLQIQLQQFFHLKSTALELYSKGWFKDVVPIPSTFEKALYTFDIGQNDLTAQLSNGVPLDQVSTVFPQVVDTIGNTIQALYTTGAKFFMISNMGPLGCYPAYLANFPHNASDLDASGCLTSFNQVVANFNEALKNKVFFLQTQLYGASIIYVDTHAIKYEMWANGLANGFKFATTACCGPNAGPYNFDSTIPCTGSAVQNGQIVTGSSCSDPSVYVSWDGIHLTESANRYIATRIFSGAYFQPSFPITQMCPLFFF</sequence>